<evidence type="ECO:0000256" key="2">
    <source>
        <dbReference type="ARBA" id="ARBA00012513"/>
    </source>
</evidence>
<dbReference type="GO" id="GO:0042803">
    <property type="term" value="F:protein homodimerization activity"/>
    <property type="evidence" value="ECO:0007669"/>
    <property type="project" value="UniProtKB-ARBA"/>
</dbReference>
<dbReference type="PROSITE" id="PS50011">
    <property type="entry name" value="PROTEIN_KINASE_DOM"/>
    <property type="match status" value="1"/>
</dbReference>
<dbReference type="GO" id="GO:0004674">
    <property type="term" value="F:protein serine/threonine kinase activity"/>
    <property type="evidence" value="ECO:0007669"/>
    <property type="project" value="UniProtKB-KW"/>
</dbReference>
<organism evidence="15 16">
    <name type="scientific">Quercus suber</name>
    <name type="common">Cork oak</name>
    <dbReference type="NCBI Taxonomy" id="58331"/>
    <lineage>
        <taxon>Eukaryota</taxon>
        <taxon>Viridiplantae</taxon>
        <taxon>Streptophyta</taxon>
        <taxon>Embryophyta</taxon>
        <taxon>Tracheophyta</taxon>
        <taxon>Spermatophyta</taxon>
        <taxon>Magnoliopsida</taxon>
        <taxon>eudicotyledons</taxon>
        <taxon>Gunneridae</taxon>
        <taxon>Pentapetalae</taxon>
        <taxon>rosids</taxon>
        <taxon>fabids</taxon>
        <taxon>Fagales</taxon>
        <taxon>Fagaceae</taxon>
        <taxon>Quercus</taxon>
    </lineage>
</organism>
<comment type="catalytic activity">
    <reaction evidence="10">
        <text>L-threonyl-[protein] + ATP = O-phospho-L-threonyl-[protein] + ADP + H(+)</text>
        <dbReference type="Rhea" id="RHEA:46608"/>
        <dbReference type="Rhea" id="RHEA-COMP:11060"/>
        <dbReference type="Rhea" id="RHEA-COMP:11605"/>
        <dbReference type="ChEBI" id="CHEBI:15378"/>
        <dbReference type="ChEBI" id="CHEBI:30013"/>
        <dbReference type="ChEBI" id="CHEBI:30616"/>
        <dbReference type="ChEBI" id="CHEBI:61977"/>
        <dbReference type="ChEBI" id="CHEBI:456216"/>
        <dbReference type="EC" id="2.7.11.1"/>
    </reaction>
</comment>
<dbReference type="Proteomes" id="UP000237347">
    <property type="component" value="Unassembled WGS sequence"/>
</dbReference>
<dbReference type="InterPro" id="IPR008271">
    <property type="entry name" value="Ser/Thr_kinase_AS"/>
</dbReference>
<dbReference type="EC" id="2.7.11.1" evidence="2"/>
<dbReference type="InterPro" id="IPR011009">
    <property type="entry name" value="Kinase-like_dom_sf"/>
</dbReference>
<comment type="subcellular location">
    <subcellularLocation>
        <location evidence="1">Membrane</location>
        <topology evidence="1">Single-pass type I membrane protein</topology>
    </subcellularLocation>
</comment>
<keyword evidence="9" id="KW-0325">Glycoprotein</keyword>
<feature type="chain" id="PRO_5043900655" description="non-specific serine/threonine protein kinase" evidence="13">
    <location>
        <begin position="30"/>
        <end position="684"/>
    </location>
</feature>
<dbReference type="Gene3D" id="1.10.510.10">
    <property type="entry name" value="Transferase(Phosphotransferase) domain 1"/>
    <property type="match status" value="2"/>
</dbReference>
<comment type="catalytic activity">
    <reaction evidence="11">
        <text>L-seryl-[protein] + ATP = O-phospho-L-seryl-[protein] + ADP + H(+)</text>
        <dbReference type="Rhea" id="RHEA:17989"/>
        <dbReference type="Rhea" id="RHEA-COMP:9863"/>
        <dbReference type="Rhea" id="RHEA-COMP:11604"/>
        <dbReference type="ChEBI" id="CHEBI:15378"/>
        <dbReference type="ChEBI" id="CHEBI:29999"/>
        <dbReference type="ChEBI" id="CHEBI:30616"/>
        <dbReference type="ChEBI" id="CHEBI:83421"/>
        <dbReference type="ChEBI" id="CHEBI:456216"/>
        <dbReference type="EC" id="2.7.11.1"/>
    </reaction>
</comment>
<dbReference type="GO" id="GO:0005524">
    <property type="term" value="F:ATP binding"/>
    <property type="evidence" value="ECO:0007669"/>
    <property type="project" value="InterPro"/>
</dbReference>
<proteinExistence type="predicted"/>
<dbReference type="EMBL" id="PKMF04000291">
    <property type="protein sequence ID" value="KAK7839106.1"/>
    <property type="molecule type" value="Genomic_DNA"/>
</dbReference>
<name>A0AAW0KM52_QUESU</name>
<dbReference type="SUPFAM" id="SSF56112">
    <property type="entry name" value="Protein kinase-like (PK-like)"/>
    <property type="match status" value="1"/>
</dbReference>
<evidence type="ECO:0000256" key="4">
    <source>
        <dbReference type="ARBA" id="ARBA00022729"/>
    </source>
</evidence>
<evidence type="ECO:0000256" key="1">
    <source>
        <dbReference type="ARBA" id="ARBA00004479"/>
    </source>
</evidence>
<evidence type="ECO:0000256" key="8">
    <source>
        <dbReference type="ARBA" id="ARBA00023170"/>
    </source>
</evidence>
<dbReference type="AlphaFoldDB" id="A0AAW0KM52"/>
<evidence type="ECO:0000256" key="9">
    <source>
        <dbReference type="ARBA" id="ARBA00023180"/>
    </source>
</evidence>
<evidence type="ECO:0000256" key="7">
    <source>
        <dbReference type="ARBA" id="ARBA00023157"/>
    </source>
</evidence>
<evidence type="ECO:0000256" key="10">
    <source>
        <dbReference type="ARBA" id="ARBA00047899"/>
    </source>
</evidence>
<evidence type="ECO:0000313" key="15">
    <source>
        <dbReference type="EMBL" id="KAK7839106.1"/>
    </source>
</evidence>
<dbReference type="PROSITE" id="PS00108">
    <property type="entry name" value="PROTEIN_KINASE_ST"/>
    <property type="match status" value="1"/>
</dbReference>
<dbReference type="InterPro" id="IPR000719">
    <property type="entry name" value="Prot_kinase_dom"/>
</dbReference>
<dbReference type="FunFam" id="1.10.510.10:FF:000940">
    <property type="entry name" value="Serine/threonine-protein kinase-like protein CCR1"/>
    <property type="match status" value="1"/>
</dbReference>
<dbReference type="Pfam" id="PF00069">
    <property type="entry name" value="Pkinase"/>
    <property type="match status" value="1"/>
</dbReference>
<sequence length="684" mass="73808">MPIHICLSGSPIWLLLLLLLPSMPLTASGYGSPGPVAAAFGDINGFFCAIDAGGNQEIICWDRSNKSSSSSTSLYSTSLPPMATLSGGEGFMCGITSNTSKAYCWNLLSSSNNLLPQSFQYITYSQIAAGKNHVCAIRGSYYSSIDFGTVHCWEFHNNSLANDGFVYNYNSSFLDPHISGLVMRYIVSGEGFSCGLVREGGGGVVCWGPNSIKLGTPSISKDFDVLASGRGSVCGISNVSKEVECWGQANDFGTPPIGTSFVGLSAGAQHYCGVHKDDHGVECWGRLNSSLVPKSSGFMSIASSDYTICGVREVDLVLDCWSVQGQLPLAYSPPLQLCSPGVCSLGLCGAGKFSFNASVLNEPDLISLCVRKDLKICLPCGTNCSQGYFPSSVCSNTADRICTACSLCQNRTCWDICGLPPPSGVQEQERQEMNKLVIIIGCLVSGTLLVLFGWCLIPRMIKTKDEERGKFKCTFCVGKPVVEADPDLSLQLSHSISTCVRLAQAARGLEYLHKEVTPPIVHRDVKTSNILLDPGWGARIADFGILSATDRDLNGDMESDVYNFGIVLLEILSGRKAYDRDCSPPCIVQWALPLIRLGKAASIIDRSVALLRDVEPLLKLADVAELALRENPTKRPTMPKLVVHLIILRTLATIVRTNHWKHNDLAISSIVYTGTTNGRIFRNV</sequence>
<accession>A0AAW0KM52</accession>
<keyword evidence="7" id="KW-1015">Disulfide bond</keyword>
<keyword evidence="6 12" id="KW-0472">Membrane</keyword>
<feature type="domain" description="Protein kinase" evidence="14">
    <location>
        <begin position="342"/>
        <end position="647"/>
    </location>
</feature>
<evidence type="ECO:0000259" key="14">
    <source>
        <dbReference type="PROSITE" id="PS50011"/>
    </source>
</evidence>
<reference evidence="15 16" key="1">
    <citation type="journal article" date="2018" name="Sci. Data">
        <title>The draft genome sequence of cork oak.</title>
        <authorList>
            <person name="Ramos A.M."/>
            <person name="Usie A."/>
            <person name="Barbosa P."/>
            <person name="Barros P.M."/>
            <person name="Capote T."/>
            <person name="Chaves I."/>
            <person name="Simoes F."/>
            <person name="Abreu I."/>
            <person name="Carrasquinho I."/>
            <person name="Faro C."/>
            <person name="Guimaraes J.B."/>
            <person name="Mendonca D."/>
            <person name="Nobrega F."/>
            <person name="Rodrigues L."/>
            <person name="Saibo N.J.M."/>
            <person name="Varela M.C."/>
            <person name="Egas C."/>
            <person name="Matos J."/>
            <person name="Miguel C.M."/>
            <person name="Oliveira M.M."/>
            <person name="Ricardo C.P."/>
            <person name="Goncalves S."/>
        </authorList>
    </citation>
    <scope>NUCLEOTIDE SEQUENCE [LARGE SCALE GENOMIC DNA]</scope>
    <source>
        <strain evidence="16">cv. HL8</strain>
    </source>
</reference>
<dbReference type="SMART" id="SM00220">
    <property type="entry name" value="S_TKc"/>
    <property type="match status" value="1"/>
</dbReference>
<dbReference type="SUPFAM" id="SSF50985">
    <property type="entry name" value="RCC1/BLIP-II"/>
    <property type="match status" value="1"/>
</dbReference>
<dbReference type="PANTHER" id="PTHR47460:SF1">
    <property type="entry name" value="SERINE_THREONINE-PROTEIN KINASE-LIKE PROTEIN ACR4"/>
    <property type="match status" value="1"/>
</dbReference>
<gene>
    <name evidence="15" type="primary">CCR2_0</name>
    <name evidence="15" type="ORF">CFP56_018751</name>
</gene>
<evidence type="ECO:0000256" key="13">
    <source>
        <dbReference type="SAM" id="SignalP"/>
    </source>
</evidence>
<evidence type="ECO:0000256" key="6">
    <source>
        <dbReference type="ARBA" id="ARBA00023136"/>
    </source>
</evidence>
<comment type="caution">
    <text evidence="15">The sequence shown here is derived from an EMBL/GenBank/DDBJ whole genome shotgun (WGS) entry which is preliminary data.</text>
</comment>
<dbReference type="InterPro" id="IPR009091">
    <property type="entry name" value="RCC1/BLIP-II"/>
</dbReference>
<keyword evidence="8" id="KW-0675">Receptor</keyword>
<evidence type="ECO:0000256" key="5">
    <source>
        <dbReference type="ARBA" id="ARBA00022989"/>
    </source>
</evidence>
<keyword evidence="3 12" id="KW-0812">Transmembrane</keyword>
<evidence type="ECO:0000256" key="11">
    <source>
        <dbReference type="ARBA" id="ARBA00048679"/>
    </source>
</evidence>
<evidence type="ECO:0000313" key="16">
    <source>
        <dbReference type="Proteomes" id="UP000237347"/>
    </source>
</evidence>
<dbReference type="Gene3D" id="2.130.10.30">
    <property type="entry name" value="Regulator of chromosome condensation 1/beta-lactamase-inhibitor protein II"/>
    <property type="match status" value="1"/>
</dbReference>
<keyword evidence="4 13" id="KW-0732">Signal</keyword>
<feature type="signal peptide" evidence="13">
    <location>
        <begin position="1"/>
        <end position="29"/>
    </location>
</feature>
<dbReference type="PANTHER" id="PTHR47460">
    <property type="entry name" value="SERINE/THREONINE-PROTEIN KINASE-LIKE PROTEIN ACR4"/>
    <property type="match status" value="1"/>
</dbReference>
<dbReference type="GO" id="GO:0016020">
    <property type="term" value="C:membrane"/>
    <property type="evidence" value="ECO:0007669"/>
    <property type="project" value="UniProtKB-SubCell"/>
</dbReference>
<evidence type="ECO:0000256" key="12">
    <source>
        <dbReference type="SAM" id="Phobius"/>
    </source>
</evidence>
<protein>
    <recommendedName>
        <fullName evidence="2">non-specific serine/threonine protein kinase</fullName>
        <ecNumber evidence="2">2.7.11.1</ecNumber>
    </recommendedName>
</protein>
<keyword evidence="16" id="KW-1185">Reference proteome</keyword>
<evidence type="ECO:0000256" key="3">
    <source>
        <dbReference type="ARBA" id="ARBA00022692"/>
    </source>
</evidence>
<feature type="transmembrane region" description="Helical" evidence="12">
    <location>
        <begin position="436"/>
        <end position="457"/>
    </location>
</feature>
<keyword evidence="5 12" id="KW-1133">Transmembrane helix</keyword>